<name>A0A1T3P3T3_9ACTN</name>
<feature type="transmembrane region" description="Helical" evidence="2">
    <location>
        <begin position="114"/>
        <end position="136"/>
    </location>
</feature>
<dbReference type="RefSeq" id="WP_078977884.1">
    <property type="nucleotide sequence ID" value="NZ_MWQN01000001.1"/>
</dbReference>
<feature type="transmembrane region" description="Helical" evidence="2">
    <location>
        <begin position="18"/>
        <end position="41"/>
    </location>
</feature>
<dbReference type="Proteomes" id="UP000190037">
    <property type="component" value="Unassembled WGS sequence"/>
</dbReference>
<organism evidence="3 4">
    <name type="scientific">Embleya scabrispora</name>
    <dbReference type="NCBI Taxonomy" id="159449"/>
    <lineage>
        <taxon>Bacteria</taxon>
        <taxon>Bacillati</taxon>
        <taxon>Actinomycetota</taxon>
        <taxon>Actinomycetes</taxon>
        <taxon>Kitasatosporales</taxon>
        <taxon>Streptomycetaceae</taxon>
        <taxon>Embleya</taxon>
    </lineage>
</organism>
<feature type="transmembrane region" description="Helical" evidence="2">
    <location>
        <begin position="61"/>
        <end position="81"/>
    </location>
</feature>
<evidence type="ECO:0000313" key="4">
    <source>
        <dbReference type="Proteomes" id="UP000190037"/>
    </source>
</evidence>
<dbReference type="EMBL" id="MWQN01000001">
    <property type="protein sequence ID" value="OPC83602.1"/>
    <property type="molecule type" value="Genomic_DNA"/>
</dbReference>
<comment type="caution">
    <text evidence="3">The sequence shown here is derived from an EMBL/GenBank/DDBJ whole genome shotgun (WGS) entry which is preliminary data.</text>
</comment>
<protein>
    <submittedName>
        <fullName evidence="3">Uncharacterized protein</fullName>
    </submittedName>
</protein>
<sequence>MSTDAPASHPVTASLRGWLLPFAGATSAGWLIGTYAIRAAALGSCDDFGRRGCTGDDFGPSLIGLSGLLLLLALIAGAVAAGAGRRGIPAFAGALLYAGGIAALAALIEPATDAGWYIPTATTVALAVLLLTLAAFGAGERGRPVTAPIPKPAEPPAVPGESAAAPGNTPPLPGR</sequence>
<feature type="compositionally biased region" description="Pro residues" evidence="1">
    <location>
        <begin position="147"/>
        <end position="158"/>
    </location>
</feature>
<gene>
    <name evidence="3" type="ORF">B4N89_24030</name>
</gene>
<keyword evidence="2" id="KW-1133">Transmembrane helix</keyword>
<evidence type="ECO:0000256" key="1">
    <source>
        <dbReference type="SAM" id="MobiDB-lite"/>
    </source>
</evidence>
<proteinExistence type="predicted"/>
<accession>A0A1T3P3T3</accession>
<dbReference type="AlphaFoldDB" id="A0A1T3P3T3"/>
<keyword evidence="2" id="KW-0812">Transmembrane</keyword>
<keyword evidence="4" id="KW-1185">Reference proteome</keyword>
<evidence type="ECO:0000313" key="3">
    <source>
        <dbReference type="EMBL" id="OPC83602.1"/>
    </source>
</evidence>
<dbReference type="OrthoDB" id="4350905at2"/>
<evidence type="ECO:0000256" key="2">
    <source>
        <dbReference type="SAM" id="Phobius"/>
    </source>
</evidence>
<keyword evidence="2" id="KW-0472">Membrane</keyword>
<feature type="transmembrane region" description="Helical" evidence="2">
    <location>
        <begin position="88"/>
        <end position="108"/>
    </location>
</feature>
<feature type="region of interest" description="Disordered" evidence="1">
    <location>
        <begin position="143"/>
        <end position="175"/>
    </location>
</feature>
<reference evidence="3 4" key="1">
    <citation type="submission" date="2017-03" db="EMBL/GenBank/DDBJ databases">
        <title>Draft genome sequence of Streptomyces scabrisporus NF3, endophyte isolated from Amphipterygium adstringens.</title>
        <authorList>
            <person name="Vazquez M."/>
            <person name="Ceapa C.D."/>
            <person name="Rodriguez Luna D."/>
            <person name="Sanchez Esquivel S."/>
        </authorList>
    </citation>
    <scope>NUCLEOTIDE SEQUENCE [LARGE SCALE GENOMIC DNA]</scope>
    <source>
        <strain evidence="3 4">NF3</strain>
    </source>
</reference>